<feature type="transmembrane region" description="Helical" evidence="1">
    <location>
        <begin position="241"/>
        <end position="269"/>
    </location>
</feature>
<keyword evidence="3" id="KW-1185">Reference proteome</keyword>
<keyword evidence="1" id="KW-0812">Transmembrane</keyword>
<keyword evidence="1" id="KW-1133">Transmembrane helix</keyword>
<evidence type="ECO:0000313" key="3">
    <source>
        <dbReference type="Proteomes" id="UP000505306"/>
    </source>
</evidence>
<dbReference type="RefSeq" id="WP_164678119.1">
    <property type="nucleotide sequence ID" value="NZ_CP049057.1"/>
</dbReference>
<gene>
    <name evidence="2" type="ORF">G5B37_00620</name>
</gene>
<protein>
    <recommendedName>
        <fullName evidence="4">Glycerophosphoryl diester phosphodiesterase membrane domain-containing protein</fullName>
    </recommendedName>
</protein>
<keyword evidence="1" id="KW-0472">Membrane</keyword>
<dbReference type="Proteomes" id="UP000505306">
    <property type="component" value="Chromosome"/>
</dbReference>
<sequence>MHEPIVFKKQRELGAILGDTFKFIRLQWKPLFSLVFRIAGPALVILVIAYVFYMQTMFGSIGAVEANPLFYTSGQFGASLIIALVLIIISGILYYGLMYGTVMYAIKSYINSGGIIDKKEVISEVKKNFWGLMGVSFLTMIITVFGFVFCVLPGIYFGVVLASTYAIYVFEKRSVTDAISYSFQLIKNEWWITFATLLVTVILYYIIMMIAQIPQYIYFFIKMFTVANTLGGDPSAMFDWGYIALNAFAMIVQYLLYIIIVIATGFIYFNLNEKKNFTGTIETIESIGQRE</sequence>
<dbReference type="AlphaFoldDB" id="A0A6G6GK99"/>
<dbReference type="KEGG" id="mgel:G5B37_00620"/>
<feature type="transmembrane region" description="Helical" evidence="1">
    <location>
        <begin position="31"/>
        <end position="53"/>
    </location>
</feature>
<feature type="transmembrane region" description="Helical" evidence="1">
    <location>
        <begin position="129"/>
        <end position="148"/>
    </location>
</feature>
<feature type="transmembrane region" description="Helical" evidence="1">
    <location>
        <begin position="191"/>
        <end position="221"/>
    </location>
</feature>
<evidence type="ECO:0000313" key="2">
    <source>
        <dbReference type="EMBL" id="QIE58121.1"/>
    </source>
</evidence>
<feature type="transmembrane region" description="Helical" evidence="1">
    <location>
        <begin position="73"/>
        <end position="97"/>
    </location>
</feature>
<evidence type="ECO:0000256" key="1">
    <source>
        <dbReference type="SAM" id="Phobius"/>
    </source>
</evidence>
<proteinExistence type="predicted"/>
<feature type="transmembrane region" description="Helical" evidence="1">
    <location>
        <begin position="154"/>
        <end position="170"/>
    </location>
</feature>
<evidence type="ECO:0008006" key="4">
    <source>
        <dbReference type="Google" id="ProtNLM"/>
    </source>
</evidence>
<name>A0A6G6GK99_9FLAO</name>
<reference evidence="2 3" key="1">
    <citation type="submission" date="2020-02" db="EMBL/GenBank/DDBJ databases">
        <title>Complete genome sequence of Flavobacteriaceae bacterium.</title>
        <authorList>
            <person name="Kim S.-J."/>
            <person name="Kim Y.-S."/>
            <person name="Kim K.-H."/>
        </authorList>
    </citation>
    <scope>NUCLEOTIDE SEQUENCE [LARGE SCALE GENOMIC DNA]</scope>
    <source>
        <strain evidence="2 3">RR4-40</strain>
    </source>
</reference>
<dbReference type="EMBL" id="CP049057">
    <property type="protein sequence ID" value="QIE58121.1"/>
    <property type="molecule type" value="Genomic_DNA"/>
</dbReference>
<accession>A0A6G6GK99</accession>
<organism evidence="2 3">
    <name type="scientific">Rasiella rasia</name>
    <dbReference type="NCBI Taxonomy" id="2744027"/>
    <lineage>
        <taxon>Bacteria</taxon>
        <taxon>Pseudomonadati</taxon>
        <taxon>Bacteroidota</taxon>
        <taxon>Flavobacteriia</taxon>
        <taxon>Flavobacteriales</taxon>
        <taxon>Flavobacteriaceae</taxon>
        <taxon>Rasiella</taxon>
    </lineage>
</organism>